<dbReference type="GO" id="GO:0005886">
    <property type="term" value="C:plasma membrane"/>
    <property type="evidence" value="ECO:0007669"/>
    <property type="project" value="UniProtKB-SubCell"/>
</dbReference>
<dbReference type="Proteomes" id="UP000198977">
    <property type="component" value="Unassembled WGS sequence"/>
</dbReference>
<dbReference type="SUPFAM" id="SSF90123">
    <property type="entry name" value="ABC transporter transmembrane region"/>
    <property type="match status" value="1"/>
</dbReference>
<organism evidence="7 8">
    <name type="scientific">Sulfitobacter brevis</name>
    <dbReference type="NCBI Taxonomy" id="74348"/>
    <lineage>
        <taxon>Bacteria</taxon>
        <taxon>Pseudomonadati</taxon>
        <taxon>Pseudomonadota</taxon>
        <taxon>Alphaproteobacteria</taxon>
        <taxon>Rhodobacterales</taxon>
        <taxon>Roseobacteraceae</taxon>
        <taxon>Sulfitobacter</taxon>
    </lineage>
</organism>
<sequence>MLQTYHRTVHDLAALIGYDYNTAAPVWIHPFIHLIVVIVPLMLCAAVLYLAARGMLWLKSRQEKAPGIASSVRGLDPSLFRAVLRHSRRQQAVIILLSILAMPILYITLELPKQIVNNALEAERFPVSVLGFELDQVALLLALCMAYLVAITLNGLNKYAMNVLKGDLSERFLRRLRLLIYRRWQRDPAAVRESEIIPILAQEVEPIGGFAGDVLTLPLLQGGTLATILTFMFIQDPLLGAAALTVLPIQIILLPKLQQKVNMLSRLRIREVRLMGRHLSEELTEAEATNSFVRAGRGFRELESIRQRIFRLKYFIKALNNFLTALTPFLFYSLGGYFVLEGRISLGALVAVLAAHKDFSAPLKELFRYYQMSAESRIRYHEIVTFFSAEREATAQGRSNVSRLPRRAGLAAVSKPTHVA</sequence>
<evidence type="ECO:0000259" key="6">
    <source>
        <dbReference type="PROSITE" id="PS50929"/>
    </source>
</evidence>
<protein>
    <submittedName>
        <fullName evidence="7">ABC transporter transmembrane region</fullName>
    </submittedName>
</protein>
<feature type="transmembrane region" description="Helical" evidence="5">
    <location>
        <begin position="137"/>
        <end position="156"/>
    </location>
</feature>
<dbReference type="GO" id="GO:0140359">
    <property type="term" value="F:ABC-type transporter activity"/>
    <property type="evidence" value="ECO:0007669"/>
    <property type="project" value="InterPro"/>
</dbReference>
<feature type="domain" description="ABC transmembrane type-1" evidence="6">
    <location>
        <begin position="92"/>
        <end position="375"/>
    </location>
</feature>
<keyword evidence="4 5" id="KW-0472">Membrane</keyword>
<dbReference type="Gene3D" id="1.20.1560.10">
    <property type="entry name" value="ABC transporter type 1, transmembrane domain"/>
    <property type="match status" value="1"/>
</dbReference>
<gene>
    <name evidence="7" type="ORF">SAMN04488523_105243</name>
</gene>
<dbReference type="InterPro" id="IPR036640">
    <property type="entry name" value="ABC1_TM_sf"/>
</dbReference>
<dbReference type="AlphaFoldDB" id="A0A1I1YGW6"/>
<accession>A0A1I1YGW6</accession>
<feature type="transmembrane region" description="Helical" evidence="5">
    <location>
        <begin position="314"/>
        <end position="331"/>
    </location>
</feature>
<proteinExistence type="predicted"/>
<keyword evidence="2 5" id="KW-0812">Transmembrane</keyword>
<evidence type="ECO:0000313" key="7">
    <source>
        <dbReference type="EMBL" id="SFE18268.1"/>
    </source>
</evidence>
<keyword evidence="8" id="KW-1185">Reference proteome</keyword>
<dbReference type="EMBL" id="FOMW01000005">
    <property type="protein sequence ID" value="SFE18268.1"/>
    <property type="molecule type" value="Genomic_DNA"/>
</dbReference>
<evidence type="ECO:0000256" key="3">
    <source>
        <dbReference type="ARBA" id="ARBA00022989"/>
    </source>
</evidence>
<dbReference type="OrthoDB" id="9760920at2"/>
<evidence type="ECO:0000256" key="2">
    <source>
        <dbReference type="ARBA" id="ARBA00022692"/>
    </source>
</evidence>
<keyword evidence="3 5" id="KW-1133">Transmembrane helix</keyword>
<reference evidence="7 8" key="1">
    <citation type="submission" date="2016-10" db="EMBL/GenBank/DDBJ databases">
        <authorList>
            <person name="de Groot N.N."/>
        </authorList>
    </citation>
    <scope>NUCLEOTIDE SEQUENCE [LARGE SCALE GENOMIC DNA]</scope>
    <source>
        <strain evidence="7 8">DSM 11443</strain>
    </source>
</reference>
<evidence type="ECO:0000256" key="5">
    <source>
        <dbReference type="SAM" id="Phobius"/>
    </source>
</evidence>
<evidence type="ECO:0000256" key="1">
    <source>
        <dbReference type="ARBA" id="ARBA00004651"/>
    </source>
</evidence>
<dbReference type="InterPro" id="IPR011527">
    <property type="entry name" value="ABC1_TM_dom"/>
</dbReference>
<feature type="transmembrane region" description="Helical" evidence="5">
    <location>
        <begin position="31"/>
        <end position="52"/>
    </location>
</feature>
<evidence type="ECO:0000256" key="4">
    <source>
        <dbReference type="ARBA" id="ARBA00023136"/>
    </source>
</evidence>
<dbReference type="PROSITE" id="PS50929">
    <property type="entry name" value="ABC_TM1F"/>
    <property type="match status" value="1"/>
</dbReference>
<name>A0A1I1YGW6_9RHOB</name>
<dbReference type="STRING" id="74348.SAMN04488523_105243"/>
<evidence type="ECO:0000313" key="8">
    <source>
        <dbReference type="Proteomes" id="UP000198977"/>
    </source>
</evidence>
<dbReference type="RefSeq" id="WP_093923488.1">
    <property type="nucleotide sequence ID" value="NZ_FOMW01000005.1"/>
</dbReference>
<feature type="transmembrane region" description="Helical" evidence="5">
    <location>
        <begin position="91"/>
        <end position="109"/>
    </location>
</feature>
<dbReference type="Pfam" id="PF00664">
    <property type="entry name" value="ABC_membrane"/>
    <property type="match status" value="1"/>
</dbReference>
<comment type="subcellular location">
    <subcellularLocation>
        <location evidence="1">Cell membrane</location>
        <topology evidence="1">Multi-pass membrane protein</topology>
    </subcellularLocation>
</comment>
<dbReference type="GO" id="GO:0005524">
    <property type="term" value="F:ATP binding"/>
    <property type="evidence" value="ECO:0007669"/>
    <property type="project" value="InterPro"/>
</dbReference>